<keyword evidence="2" id="KW-0812">Transmembrane</keyword>
<keyword evidence="2" id="KW-1133">Transmembrane helix</keyword>
<evidence type="ECO:0000256" key="2">
    <source>
        <dbReference type="SAM" id="Phobius"/>
    </source>
</evidence>
<evidence type="ECO:0000256" key="1">
    <source>
        <dbReference type="ARBA" id="ARBA00004651"/>
    </source>
</evidence>
<proteinExistence type="predicted"/>
<evidence type="ECO:0000313" key="3">
    <source>
        <dbReference type="EMBL" id="MCC2256139.1"/>
    </source>
</evidence>
<dbReference type="Gene3D" id="1.20.1250.20">
    <property type="entry name" value="MFS general substrate transporter like domains"/>
    <property type="match status" value="1"/>
</dbReference>
<feature type="transmembrane region" description="Helical" evidence="2">
    <location>
        <begin position="297"/>
        <end position="319"/>
    </location>
</feature>
<feature type="transmembrane region" description="Helical" evidence="2">
    <location>
        <begin position="340"/>
        <end position="364"/>
    </location>
</feature>
<dbReference type="RefSeq" id="WP_227709120.1">
    <property type="nucleotide sequence ID" value="NZ_JAJEQX010000051.1"/>
</dbReference>
<feature type="transmembrane region" description="Helical" evidence="2">
    <location>
        <begin position="101"/>
        <end position="120"/>
    </location>
</feature>
<keyword evidence="2" id="KW-0472">Membrane</keyword>
<feature type="transmembrane region" description="Helical" evidence="2">
    <location>
        <begin position="160"/>
        <end position="180"/>
    </location>
</feature>
<reference evidence="3 4" key="1">
    <citation type="submission" date="2021-10" db="EMBL/GenBank/DDBJ databases">
        <title>Anaerobic single-cell dispensing facilitates the cultivation of human gut bacteria.</title>
        <authorList>
            <person name="Afrizal A."/>
        </authorList>
    </citation>
    <scope>NUCLEOTIDE SEQUENCE [LARGE SCALE GENOMIC DNA]</scope>
    <source>
        <strain evidence="3 4">CLA-AA-H200</strain>
    </source>
</reference>
<keyword evidence="4" id="KW-1185">Reference proteome</keyword>
<feature type="transmembrane region" description="Helical" evidence="2">
    <location>
        <begin position="132"/>
        <end position="154"/>
    </location>
</feature>
<accession>A0ABS8G5C1</accession>
<feature type="transmembrane region" description="Helical" evidence="2">
    <location>
        <begin position="76"/>
        <end position="95"/>
    </location>
</feature>
<comment type="caution">
    <text evidence="3">The sequence shown here is derived from an EMBL/GenBank/DDBJ whole genome shotgun (WGS) entry which is preliminary data.</text>
</comment>
<dbReference type="SUPFAM" id="SSF103473">
    <property type="entry name" value="MFS general substrate transporter"/>
    <property type="match status" value="1"/>
</dbReference>
<dbReference type="EMBL" id="JAJEQX010000051">
    <property type="protein sequence ID" value="MCC2256139.1"/>
    <property type="molecule type" value="Genomic_DNA"/>
</dbReference>
<dbReference type="InterPro" id="IPR011701">
    <property type="entry name" value="MFS"/>
</dbReference>
<name>A0ABS8G5C1_9FIRM</name>
<dbReference type="InterPro" id="IPR036259">
    <property type="entry name" value="MFS_trans_sf"/>
</dbReference>
<sequence>MNKTSKAYGYTMLIILMLGTAVLYYSNLIFTVRLDTLEVFNMSTVQLAAISTIGGIPGAVLSIIVGNILDRKSIKWFVSVSLVLTVACMIIRVFLTSYTGLLVTTVLIGAFLLPIIIVGPKMLGNLFEPEDIPFAAGCFGAAGGIGTTLAFATGPVYPSVQAALGGVAVVGAIVLVAWTIMCKPDNQTKRGPAPEIPKGAFVKVLKSSNMWKTMICGGCAVGTSLIINTSLTQGFAERGYDASGLGTILNVCLIIGGIVSGMVLGKIGTFNIPYLFMCVVGGGLYLAGWLVEPAGSILSILLFALAGLIASATVGVNFTRIPLLHLTKQFGEEMTGAASGMLQTALGIFQFVVPTAVAAVAVMPDGSTNYTLKFILGFVFLVIAGVIGLSIPELGIKGKLAQEAAGKSQK</sequence>
<gene>
    <name evidence="3" type="ORF">LKD70_17295</name>
</gene>
<protein>
    <submittedName>
        <fullName evidence="3">MFS transporter</fullName>
    </submittedName>
</protein>
<dbReference type="Pfam" id="PF07690">
    <property type="entry name" value="MFS_1"/>
    <property type="match status" value="1"/>
</dbReference>
<feature type="transmembrane region" description="Helical" evidence="2">
    <location>
        <begin position="242"/>
        <end position="265"/>
    </location>
</feature>
<dbReference type="Proteomes" id="UP001198151">
    <property type="component" value="Unassembled WGS sequence"/>
</dbReference>
<dbReference type="CDD" id="cd06174">
    <property type="entry name" value="MFS"/>
    <property type="match status" value="1"/>
</dbReference>
<feature type="transmembrane region" description="Helical" evidence="2">
    <location>
        <begin position="7"/>
        <end position="25"/>
    </location>
</feature>
<feature type="transmembrane region" description="Helical" evidence="2">
    <location>
        <begin position="370"/>
        <end position="391"/>
    </location>
</feature>
<feature type="transmembrane region" description="Helical" evidence="2">
    <location>
        <begin position="45"/>
        <end position="69"/>
    </location>
</feature>
<feature type="transmembrane region" description="Helical" evidence="2">
    <location>
        <begin position="272"/>
        <end position="291"/>
    </location>
</feature>
<evidence type="ECO:0000313" key="4">
    <source>
        <dbReference type="Proteomes" id="UP001198151"/>
    </source>
</evidence>
<comment type="subcellular location">
    <subcellularLocation>
        <location evidence="1">Cell membrane</location>
        <topology evidence="1">Multi-pass membrane protein</topology>
    </subcellularLocation>
</comment>
<organism evidence="3 4">
    <name type="scientific">Ruminococcus turbiniformis</name>
    <dbReference type="NCBI Taxonomy" id="2881258"/>
    <lineage>
        <taxon>Bacteria</taxon>
        <taxon>Bacillati</taxon>
        <taxon>Bacillota</taxon>
        <taxon>Clostridia</taxon>
        <taxon>Eubacteriales</taxon>
        <taxon>Oscillospiraceae</taxon>
        <taxon>Ruminococcus</taxon>
    </lineage>
</organism>